<keyword evidence="2" id="KW-0446">Lipid-binding</keyword>
<dbReference type="Pfam" id="PF02645">
    <property type="entry name" value="DegV"/>
    <property type="match status" value="1"/>
</dbReference>
<gene>
    <name evidence="3" type="ORF">HMPREF0216_00996</name>
</gene>
<dbReference type="eggNOG" id="COG1307">
    <property type="taxonomic scope" value="Bacteria"/>
</dbReference>
<dbReference type="HOGENOM" id="CLU_048251_4_1_9"/>
<organism evidence="3 4">
    <name type="scientific">Clostridium celatum DSM 1785</name>
    <dbReference type="NCBI Taxonomy" id="545697"/>
    <lineage>
        <taxon>Bacteria</taxon>
        <taxon>Bacillati</taxon>
        <taxon>Bacillota</taxon>
        <taxon>Clostridia</taxon>
        <taxon>Eubacteriales</taxon>
        <taxon>Clostridiaceae</taxon>
        <taxon>Clostridium</taxon>
    </lineage>
</organism>
<evidence type="ECO:0000313" key="4">
    <source>
        <dbReference type="Proteomes" id="UP000010420"/>
    </source>
</evidence>
<dbReference type="PANTHER" id="PTHR33434">
    <property type="entry name" value="DEGV DOMAIN-CONTAINING PROTEIN DR_1986-RELATED"/>
    <property type="match status" value="1"/>
</dbReference>
<dbReference type="GO" id="GO:0008289">
    <property type="term" value="F:lipid binding"/>
    <property type="evidence" value="ECO:0007669"/>
    <property type="project" value="UniProtKB-KW"/>
</dbReference>
<dbReference type="Gene3D" id="3.40.50.10440">
    <property type="entry name" value="Dihydroxyacetone kinase, domain 1"/>
    <property type="match status" value="1"/>
</dbReference>
<dbReference type="EMBL" id="AMEZ01000026">
    <property type="protein sequence ID" value="EKY28153.1"/>
    <property type="molecule type" value="Genomic_DNA"/>
</dbReference>
<reference evidence="3 4" key="1">
    <citation type="submission" date="2012-05" db="EMBL/GenBank/DDBJ databases">
        <authorList>
            <person name="Weinstock G."/>
            <person name="Sodergren E."/>
            <person name="Lobos E.A."/>
            <person name="Fulton L."/>
            <person name="Fulton R."/>
            <person name="Courtney L."/>
            <person name="Fronick C."/>
            <person name="O'Laughlin M."/>
            <person name="Godfrey J."/>
            <person name="Wilson R.M."/>
            <person name="Miner T."/>
            <person name="Farmer C."/>
            <person name="Delehaunty K."/>
            <person name="Cordes M."/>
            <person name="Minx P."/>
            <person name="Tomlinson C."/>
            <person name="Chen J."/>
            <person name="Wollam A."/>
            <person name="Pepin K.H."/>
            <person name="Bhonagiri V."/>
            <person name="Zhang X."/>
            <person name="Suruliraj S."/>
            <person name="Warren W."/>
            <person name="Mitreva M."/>
            <person name="Mardis E.R."/>
            <person name="Wilson R.K."/>
        </authorList>
    </citation>
    <scope>NUCLEOTIDE SEQUENCE [LARGE SCALE GENOMIC DNA]</scope>
    <source>
        <strain evidence="3 4">DSM 1785</strain>
    </source>
</reference>
<evidence type="ECO:0000256" key="2">
    <source>
        <dbReference type="ARBA" id="ARBA00023121"/>
    </source>
</evidence>
<dbReference type="AlphaFoldDB" id="L1QJJ8"/>
<name>L1QJJ8_9CLOT</name>
<evidence type="ECO:0000256" key="1">
    <source>
        <dbReference type="ARBA" id="ARBA00003238"/>
    </source>
</evidence>
<proteinExistence type="predicted"/>
<dbReference type="Gene3D" id="3.30.1180.10">
    <property type="match status" value="1"/>
</dbReference>
<protein>
    <submittedName>
        <fullName evidence="3">EDD domain protein, DegV family</fullName>
    </submittedName>
</protein>
<dbReference type="STRING" id="545697.HMPREF0216_00996"/>
<accession>L1QJJ8</accession>
<dbReference type="InterPro" id="IPR050270">
    <property type="entry name" value="DegV_domain_contain"/>
</dbReference>
<dbReference type="NCBIfam" id="TIGR00762">
    <property type="entry name" value="DegV"/>
    <property type="match status" value="1"/>
</dbReference>
<dbReference type="PANTHER" id="PTHR33434:SF3">
    <property type="entry name" value="DEGV DOMAIN-CONTAINING PROTEIN YITS"/>
    <property type="match status" value="1"/>
</dbReference>
<dbReference type="PATRIC" id="fig|545697.3.peg.981"/>
<evidence type="ECO:0000313" key="3">
    <source>
        <dbReference type="EMBL" id="EKY28153.1"/>
    </source>
</evidence>
<dbReference type="InterPro" id="IPR043168">
    <property type="entry name" value="DegV_C"/>
</dbReference>
<comment type="caution">
    <text evidence="3">The sequence shown here is derived from an EMBL/GenBank/DDBJ whole genome shotgun (WGS) entry which is preliminary data.</text>
</comment>
<dbReference type="Proteomes" id="UP000010420">
    <property type="component" value="Unassembled WGS sequence"/>
</dbReference>
<dbReference type="SUPFAM" id="SSF82549">
    <property type="entry name" value="DAK1/DegV-like"/>
    <property type="match status" value="1"/>
</dbReference>
<keyword evidence="4" id="KW-1185">Reference proteome</keyword>
<dbReference type="Gene3D" id="2.20.28.50">
    <property type="entry name" value="degv family protein"/>
    <property type="match status" value="1"/>
</dbReference>
<comment type="function">
    <text evidence="1">May bind long-chain fatty acids, such as palmitate, and may play a role in lipid transport or fatty acid metabolism.</text>
</comment>
<dbReference type="InterPro" id="IPR003797">
    <property type="entry name" value="DegV"/>
</dbReference>
<dbReference type="PROSITE" id="PS51482">
    <property type="entry name" value="DEGV"/>
    <property type="match status" value="1"/>
</dbReference>
<sequence length="291" mass="32191">MKIMGIKILTDSACDLTREYIENNNIGLLSLILNLNGKLIKDDLGQTLSYKDFYNKMREGATPTTSQINAHEFEEEFTKHIKNGDSIIYISISSSLSGTFNSANIAKNILLEEYPDANILLVDSLSFSVGQGFLVSKACEMRDEGKSVEEIVNWLEENKRKVVHSIIIDDLNHLKRGGRISGATATIGGLLNIKPTLYIDDEGKLVQGEKIKGKKKALRFLANEVKEKAINTKNETLYICHGDCLEEAETLRDIILEEQEFKNVVVNYVGNVVGAHAGPGVLAALFLGSNR</sequence>